<keyword evidence="12 13" id="KW-0275">Fatty acid biosynthesis</keyword>
<evidence type="ECO:0000256" key="4">
    <source>
        <dbReference type="ARBA" id="ARBA00022450"/>
    </source>
</evidence>
<comment type="caution">
    <text evidence="15">The sequence shown here is derived from an EMBL/GenBank/DDBJ whole genome shotgun (WGS) entry which is preliminary data.</text>
</comment>
<evidence type="ECO:0000256" key="11">
    <source>
        <dbReference type="ARBA" id="ARBA00023128"/>
    </source>
</evidence>
<sequence length="85" mass="9748">MALIRRSSGFYDTALTVLKKFDRFEAQKYAPEKETTQFGLDSLDTVEFVIAMEDCLKIELTDEEALAINSVNQALETFKKYKTID</sequence>
<evidence type="ECO:0000256" key="9">
    <source>
        <dbReference type="ARBA" id="ARBA00022982"/>
    </source>
</evidence>
<dbReference type="InterPro" id="IPR009081">
    <property type="entry name" value="PP-bd_ACP"/>
</dbReference>
<feature type="domain" description="Carrier" evidence="14">
    <location>
        <begin position="33"/>
        <end position="74"/>
    </location>
</feature>
<dbReference type="GO" id="GO:0005739">
    <property type="term" value="C:mitochondrion"/>
    <property type="evidence" value="ECO:0007669"/>
    <property type="project" value="UniProtKB-SubCell"/>
</dbReference>
<dbReference type="OrthoDB" id="448946at2759"/>
<evidence type="ECO:0000256" key="12">
    <source>
        <dbReference type="ARBA" id="ARBA00023160"/>
    </source>
</evidence>
<keyword evidence="4 13" id="KW-0596">Phosphopantetheine</keyword>
<dbReference type="GO" id="GO:0000035">
    <property type="term" value="F:acyl binding"/>
    <property type="evidence" value="ECO:0007669"/>
    <property type="project" value="TreeGrafter"/>
</dbReference>
<keyword evidence="6" id="KW-0597">Phosphoprotein</keyword>
<reference evidence="15 16" key="1">
    <citation type="submission" date="2016-11" db="EMBL/GenBank/DDBJ databases">
        <title>The macronuclear genome of Stentor coeruleus: a giant cell with tiny introns.</title>
        <authorList>
            <person name="Slabodnick M."/>
            <person name="Ruby J.G."/>
            <person name="Reiff S.B."/>
            <person name="Swart E.C."/>
            <person name="Gosai S."/>
            <person name="Prabakaran S."/>
            <person name="Witkowska E."/>
            <person name="Larue G.E."/>
            <person name="Fisher S."/>
            <person name="Freeman R.M."/>
            <person name="Gunawardena J."/>
            <person name="Chu W."/>
            <person name="Stover N.A."/>
            <person name="Gregory B.D."/>
            <person name="Nowacki M."/>
            <person name="Derisi J."/>
            <person name="Roy S.W."/>
            <person name="Marshall W.F."/>
            <person name="Sood P."/>
        </authorList>
    </citation>
    <scope>NUCLEOTIDE SEQUENCE [LARGE SCALE GENOMIC DNA]</scope>
    <source>
        <strain evidence="15">WM001</strain>
    </source>
</reference>
<evidence type="ECO:0000256" key="3">
    <source>
        <dbReference type="ARBA" id="ARBA00022448"/>
    </source>
</evidence>
<dbReference type="Proteomes" id="UP000187209">
    <property type="component" value="Unassembled WGS sequence"/>
</dbReference>
<evidence type="ECO:0000256" key="5">
    <source>
        <dbReference type="ARBA" id="ARBA00022516"/>
    </source>
</evidence>
<evidence type="ECO:0000256" key="7">
    <source>
        <dbReference type="ARBA" id="ARBA00022832"/>
    </source>
</evidence>
<evidence type="ECO:0000313" key="15">
    <source>
        <dbReference type="EMBL" id="OMJ91805.1"/>
    </source>
</evidence>
<proteinExistence type="inferred from homology"/>
<evidence type="ECO:0000256" key="1">
    <source>
        <dbReference type="ARBA" id="ARBA00004173"/>
    </source>
</evidence>
<evidence type="ECO:0000256" key="10">
    <source>
        <dbReference type="ARBA" id="ARBA00023098"/>
    </source>
</evidence>
<keyword evidence="10" id="KW-0443">Lipid metabolism</keyword>
<dbReference type="InterPro" id="IPR036736">
    <property type="entry name" value="ACP-like_sf"/>
</dbReference>
<comment type="subcellular location">
    <subcellularLocation>
        <location evidence="1">Mitochondrion</location>
    </subcellularLocation>
</comment>
<dbReference type="SUPFAM" id="SSF47336">
    <property type="entry name" value="ACP-like"/>
    <property type="match status" value="1"/>
</dbReference>
<dbReference type="Gene3D" id="1.10.1200.10">
    <property type="entry name" value="ACP-like"/>
    <property type="match status" value="1"/>
</dbReference>
<evidence type="ECO:0000256" key="2">
    <source>
        <dbReference type="ARBA" id="ARBA00010930"/>
    </source>
</evidence>
<comment type="similarity">
    <text evidence="2">Belongs to the acyl carrier protein (ACP) family.</text>
</comment>
<keyword evidence="11" id="KW-0496">Mitochondrion</keyword>
<organism evidence="15 16">
    <name type="scientific">Stentor coeruleus</name>
    <dbReference type="NCBI Taxonomy" id="5963"/>
    <lineage>
        <taxon>Eukaryota</taxon>
        <taxon>Sar</taxon>
        <taxon>Alveolata</taxon>
        <taxon>Ciliophora</taxon>
        <taxon>Postciliodesmatophora</taxon>
        <taxon>Heterotrichea</taxon>
        <taxon>Heterotrichida</taxon>
        <taxon>Stentoridae</taxon>
        <taxon>Stentor</taxon>
    </lineage>
</organism>
<dbReference type="PANTHER" id="PTHR20863">
    <property type="entry name" value="ACYL CARRIER PROTEIN"/>
    <property type="match status" value="1"/>
</dbReference>
<evidence type="ECO:0000256" key="8">
    <source>
        <dbReference type="ARBA" id="ARBA00022946"/>
    </source>
</evidence>
<comment type="function">
    <text evidence="13">Carrier of the growing fatty acid chain in fatty acid biosynthesis.</text>
</comment>
<keyword evidence="9" id="KW-0249">Electron transport</keyword>
<evidence type="ECO:0000313" key="16">
    <source>
        <dbReference type="Proteomes" id="UP000187209"/>
    </source>
</evidence>
<keyword evidence="5 13" id="KW-0444">Lipid biosynthesis</keyword>
<keyword evidence="8" id="KW-0809">Transit peptide</keyword>
<keyword evidence="16" id="KW-1185">Reference proteome</keyword>
<keyword evidence="7" id="KW-0276">Fatty acid metabolism</keyword>
<keyword evidence="3" id="KW-0813">Transport</keyword>
<dbReference type="Pfam" id="PF00550">
    <property type="entry name" value="PP-binding"/>
    <property type="match status" value="1"/>
</dbReference>
<protein>
    <recommendedName>
        <fullName evidence="13">Acyl carrier protein</fullName>
    </recommendedName>
</protein>
<evidence type="ECO:0000256" key="13">
    <source>
        <dbReference type="RuleBase" id="RU000722"/>
    </source>
</evidence>
<dbReference type="EMBL" id="MPUH01000074">
    <property type="protein sequence ID" value="OMJ91805.1"/>
    <property type="molecule type" value="Genomic_DNA"/>
</dbReference>
<dbReference type="GO" id="GO:0000036">
    <property type="term" value="F:acyl carrier activity"/>
    <property type="evidence" value="ECO:0007669"/>
    <property type="project" value="TreeGrafter"/>
</dbReference>
<accession>A0A1R2CS47</accession>
<evidence type="ECO:0000256" key="6">
    <source>
        <dbReference type="ARBA" id="ARBA00022553"/>
    </source>
</evidence>
<dbReference type="PANTHER" id="PTHR20863:SF28">
    <property type="entry name" value="ACYL CARRIER PROTEIN, MITOCHONDRIAL"/>
    <property type="match status" value="1"/>
</dbReference>
<name>A0A1R2CS47_9CILI</name>
<dbReference type="InterPro" id="IPR003231">
    <property type="entry name" value="ACP"/>
</dbReference>
<gene>
    <name evidence="15" type="ORF">SteCoe_5591</name>
</gene>
<dbReference type="AlphaFoldDB" id="A0A1R2CS47"/>
<evidence type="ECO:0000259" key="14">
    <source>
        <dbReference type="Pfam" id="PF00550"/>
    </source>
</evidence>